<feature type="transmembrane region" description="Helical" evidence="1">
    <location>
        <begin position="41"/>
        <end position="58"/>
    </location>
</feature>
<feature type="transmembrane region" description="Helical" evidence="1">
    <location>
        <begin position="110"/>
        <end position="129"/>
    </location>
</feature>
<evidence type="ECO:0000313" key="2">
    <source>
        <dbReference type="EMBL" id="TSJ45378.1"/>
    </source>
</evidence>
<dbReference type="OrthoDB" id="853672at2"/>
<organism evidence="2 3">
    <name type="scientific">Fluviicola chungangensis</name>
    <dbReference type="NCBI Taxonomy" id="2597671"/>
    <lineage>
        <taxon>Bacteria</taxon>
        <taxon>Pseudomonadati</taxon>
        <taxon>Bacteroidota</taxon>
        <taxon>Flavobacteriia</taxon>
        <taxon>Flavobacteriales</taxon>
        <taxon>Crocinitomicaceae</taxon>
        <taxon>Fluviicola</taxon>
    </lineage>
</organism>
<keyword evidence="3" id="KW-1185">Reference proteome</keyword>
<feature type="transmembrane region" description="Helical" evidence="1">
    <location>
        <begin position="6"/>
        <end position="29"/>
    </location>
</feature>
<dbReference type="RefSeq" id="WP_144332335.1">
    <property type="nucleotide sequence ID" value="NZ_VLPL01000003.1"/>
</dbReference>
<evidence type="ECO:0000256" key="1">
    <source>
        <dbReference type="SAM" id="Phobius"/>
    </source>
</evidence>
<accession>A0A556MZY2</accession>
<evidence type="ECO:0008006" key="4">
    <source>
        <dbReference type="Google" id="ProtNLM"/>
    </source>
</evidence>
<keyword evidence="1" id="KW-0472">Membrane</keyword>
<evidence type="ECO:0000313" key="3">
    <source>
        <dbReference type="Proteomes" id="UP000316008"/>
    </source>
</evidence>
<dbReference type="Proteomes" id="UP000316008">
    <property type="component" value="Unassembled WGS sequence"/>
</dbReference>
<sequence length="157" mass="17081">MNGAHFHLVVNHLPLIFPLVGAIVLLTGVLSRSEAIKRTGYFVFILGSITTLLAMSSGEGAEEVVEEIKGISGKFIHEHEEKAELFALLSYGLGLLSLVSLWLSWKQKPLSKPASFVILICSFAVLFFAKQTGTSGGEIRHTEIRENSAATSDESHQ</sequence>
<reference evidence="2 3" key="1">
    <citation type="submission" date="2019-07" db="EMBL/GenBank/DDBJ databases">
        <authorList>
            <person name="Huq M.A."/>
        </authorList>
    </citation>
    <scope>NUCLEOTIDE SEQUENCE [LARGE SCALE GENOMIC DNA]</scope>
    <source>
        <strain evidence="2 3">MAH-3</strain>
    </source>
</reference>
<protein>
    <recommendedName>
        <fullName evidence="4">DUF2231 domain-containing protein</fullName>
    </recommendedName>
</protein>
<keyword evidence="1" id="KW-0812">Transmembrane</keyword>
<name>A0A556MZY2_9FLAO</name>
<comment type="caution">
    <text evidence="2">The sequence shown here is derived from an EMBL/GenBank/DDBJ whole genome shotgun (WGS) entry which is preliminary data.</text>
</comment>
<keyword evidence="1" id="KW-1133">Transmembrane helix</keyword>
<dbReference type="AlphaFoldDB" id="A0A556MZY2"/>
<dbReference type="EMBL" id="VLPL01000003">
    <property type="protein sequence ID" value="TSJ45378.1"/>
    <property type="molecule type" value="Genomic_DNA"/>
</dbReference>
<feature type="transmembrane region" description="Helical" evidence="1">
    <location>
        <begin position="85"/>
        <end position="103"/>
    </location>
</feature>
<gene>
    <name evidence="2" type="ORF">FO442_06395</name>
</gene>
<proteinExistence type="predicted"/>